<protein>
    <recommendedName>
        <fullName evidence="3">SPOR domain-containing protein</fullName>
    </recommendedName>
</protein>
<dbReference type="EMBL" id="JAOANI010000015">
    <property type="protein sequence ID" value="MCT7358811.1"/>
    <property type="molecule type" value="Genomic_DNA"/>
</dbReference>
<gene>
    <name evidence="1" type="ORF">NYR02_07260</name>
</gene>
<proteinExistence type="predicted"/>
<dbReference type="GO" id="GO:0042834">
    <property type="term" value="F:peptidoglycan binding"/>
    <property type="evidence" value="ECO:0007669"/>
    <property type="project" value="InterPro"/>
</dbReference>
<dbReference type="InterPro" id="IPR036680">
    <property type="entry name" value="SPOR-like_sf"/>
</dbReference>
<name>A0A9X2WES2_9GAMM</name>
<keyword evidence="2" id="KW-1185">Reference proteome</keyword>
<comment type="caution">
    <text evidence="1">The sequence shown here is derived from an EMBL/GenBank/DDBJ whole genome shotgun (WGS) entry which is preliminary data.</text>
</comment>
<dbReference type="RefSeq" id="WP_260975715.1">
    <property type="nucleotide sequence ID" value="NZ_JAOANI010000015.1"/>
</dbReference>
<evidence type="ECO:0008006" key="3">
    <source>
        <dbReference type="Google" id="ProtNLM"/>
    </source>
</evidence>
<evidence type="ECO:0000313" key="1">
    <source>
        <dbReference type="EMBL" id="MCT7358811.1"/>
    </source>
</evidence>
<dbReference type="Proteomes" id="UP001147830">
    <property type="component" value="Unassembled WGS sequence"/>
</dbReference>
<reference evidence="1" key="2">
    <citation type="submission" date="2022-08" db="EMBL/GenBank/DDBJ databases">
        <authorList>
            <person name="Dong C."/>
        </authorList>
    </citation>
    <scope>NUCLEOTIDE SEQUENCE</scope>
    <source>
        <strain evidence="1">59MF3M-4</strain>
    </source>
</reference>
<accession>A0A9X2WES2</accession>
<organism evidence="1 2">
    <name type="scientific">Thalassolituus pacificus</name>
    <dbReference type="NCBI Taxonomy" id="2975440"/>
    <lineage>
        <taxon>Bacteria</taxon>
        <taxon>Pseudomonadati</taxon>
        <taxon>Pseudomonadota</taxon>
        <taxon>Gammaproteobacteria</taxon>
        <taxon>Oceanospirillales</taxon>
        <taxon>Oceanospirillaceae</taxon>
        <taxon>Thalassolituus</taxon>
    </lineage>
</organism>
<sequence length="222" mass="24918">MRWIFFTLVFGNLLLLAMFWQKQSDVNAAPLSALEIPGTVKRLQLVSEAGDSLQPAAPRELTDHRGSLCYVAGPYADDLDARHLLARVSALSLHGRINIVDIASGEPSEYWVHVPPRATREEALRTLKELQKRKFDSYIITQGDLAEGVSLGLFRNKESAYGLQKEVEGSGIPVEVLVVNKSVREYWVEVIEVSQLNERMRERIQAGDKEISWELVECSRAG</sequence>
<dbReference type="AlphaFoldDB" id="A0A9X2WES2"/>
<reference evidence="1" key="1">
    <citation type="journal article" date="2022" name="Front. Microbiol.">
        <title>Genome-based taxonomic rearrangement of Oceanobacter-related bacteria including the description of Thalassolituus hydrocarbonoclasticus sp. nov. and Thalassolituus pacificus sp. nov. and emended description of the genus Thalassolituus.</title>
        <authorList>
            <person name="Dong C."/>
            <person name="Wei L."/>
            <person name="Wang J."/>
            <person name="Lai Q."/>
            <person name="Huang Z."/>
            <person name="Shao Z."/>
        </authorList>
    </citation>
    <scope>NUCLEOTIDE SEQUENCE</scope>
    <source>
        <strain evidence="1">59MF3M-4</strain>
    </source>
</reference>
<dbReference type="SUPFAM" id="SSF110997">
    <property type="entry name" value="Sporulation related repeat"/>
    <property type="match status" value="1"/>
</dbReference>
<evidence type="ECO:0000313" key="2">
    <source>
        <dbReference type="Proteomes" id="UP001147830"/>
    </source>
</evidence>